<keyword evidence="4" id="KW-0175">Coiled coil</keyword>
<evidence type="ECO:0000256" key="3">
    <source>
        <dbReference type="PROSITE-ProRule" id="PRU00284"/>
    </source>
</evidence>
<dbReference type="SMART" id="SM00304">
    <property type="entry name" value="HAMP"/>
    <property type="match status" value="1"/>
</dbReference>
<feature type="transmembrane region" description="Helical" evidence="6">
    <location>
        <begin position="195"/>
        <end position="216"/>
    </location>
</feature>
<feature type="compositionally biased region" description="Basic and acidic residues" evidence="5">
    <location>
        <begin position="541"/>
        <end position="568"/>
    </location>
</feature>
<keyword evidence="3" id="KW-0807">Transducer</keyword>
<dbReference type="GO" id="GO:0006935">
    <property type="term" value="P:chemotaxis"/>
    <property type="evidence" value="ECO:0007669"/>
    <property type="project" value="UniProtKB-KW"/>
</dbReference>
<evidence type="ECO:0000313" key="10">
    <source>
        <dbReference type="Proteomes" id="UP000030700"/>
    </source>
</evidence>
<dbReference type="STRING" id="1499966.U14_04017"/>
<gene>
    <name evidence="9" type="ORF">U14_04017</name>
</gene>
<dbReference type="Proteomes" id="UP000030700">
    <property type="component" value="Unassembled WGS sequence"/>
</dbReference>
<feature type="region of interest" description="Disordered" evidence="5">
    <location>
        <begin position="510"/>
        <end position="568"/>
    </location>
</feature>
<dbReference type="InterPro" id="IPR024478">
    <property type="entry name" value="HlyB_4HB_MCP"/>
</dbReference>
<feature type="transmembrane region" description="Helical" evidence="6">
    <location>
        <begin position="14"/>
        <end position="34"/>
    </location>
</feature>
<evidence type="ECO:0000313" key="9">
    <source>
        <dbReference type="EMBL" id="GAK52761.1"/>
    </source>
</evidence>
<dbReference type="EMBL" id="DF820459">
    <property type="protein sequence ID" value="GAK52761.1"/>
    <property type="molecule type" value="Genomic_DNA"/>
</dbReference>
<sequence>MRAWFLNLKIGHKLVFGFSLLLFFMGILGVTGFLSMTRIARNLDEIFQIRMPSIDLIIEADRDLYQLLVAERSMMFTENPSPRFEKLKAFYEENLQQSQDRWEQYKALPTTEEEQALIPQYEQARDTWKTVAQRVLNGLMTEPVASRQITIALAFGEAEEKFDAMREYLNQLTDINLRLATEAHQEARRIYRRTVTGFLLIAAIGLLTGIGAMVTINANITPPLHKAVAVAQALAKGDLSQEIVVSTAEETGQLLQAMKEMIEALKAIVANVKTASYYVASGSQELAMTATQMSEGANYQASSTEELSSSMQEMAANISQNADHAIQTEKIAINASEEARKAKKAMKKTSQAMKKIEEEIAIIEQLSQQTRMLSLNATIEAGKAQEFGKGFSVVASEVRELSRQTQNAAQKITDLVMSGVKNVTKTSEILANLIPDIQKTAELVQEISAASREQNSGASQVNLATQQLDHSTQQHSAISEQLAATAQELTAQARQLQETIAFFKDFREEATPEEEAEKTQETPPPHTQLPHPHLPKTVAKPKHELRRESDPQNSSENRDALDDEFERF</sequence>
<dbReference type="CDD" id="cd06225">
    <property type="entry name" value="HAMP"/>
    <property type="match status" value="1"/>
</dbReference>
<comment type="similarity">
    <text evidence="2">Belongs to the methyl-accepting chemotaxis (MCP) protein family.</text>
</comment>
<evidence type="ECO:0000256" key="6">
    <source>
        <dbReference type="SAM" id="Phobius"/>
    </source>
</evidence>
<dbReference type="PROSITE" id="PS50885">
    <property type="entry name" value="HAMP"/>
    <property type="match status" value="1"/>
</dbReference>
<dbReference type="InterPro" id="IPR004089">
    <property type="entry name" value="MCPsignal_dom"/>
</dbReference>
<dbReference type="GO" id="GO:0004888">
    <property type="term" value="F:transmembrane signaling receptor activity"/>
    <property type="evidence" value="ECO:0007669"/>
    <property type="project" value="InterPro"/>
</dbReference>
<dbReference type="InterPro" id="IPR003660">
    <property type="entry name" value="HAMP_dom"/>
</dbReference>
<reference evidence="9" key="1">
    <citation type="journal article" date="2015" name="PeerJ">
        <title>First genomic representation of candidate bacterial phylum KSB3 points to enhanced environmental sensing as a trigger of wastewater bulking.</title>
        <authorList>
            <person name="Sekiguchi Y."/>
            <person name="Ohashi A."/>
            <person name="Parks D.H."/>
            <person name="Yamauchi T."/>
            <person name="Tyson G.W."/>
            <person name="Hugenholtz P."/>
        </authorList>
    </citation>
    <scope>NUCLEOTIDE SEQUENCE [LARGE SCALE GENOMIC DNA]</scope>
</reference>
<feature type="region of interest" description="Disordered" evidence="5">
    <location>
        <begin position="453"/>
        <end position="476"/>
    </location>
</feature>
<evidence type="ECO:0000256" key="1">
    <source>
        <dbReference type="ARBA" id="ARBA00022500"/>
    </source>
</evidence>
<evidence type="ECO:0000256" key="2">
    <source>
        <dbReference type="ARBA" id="ARBA00029447"/>
    </source>
</evidence>
<feature type="coiled-coil region" evidence="4">
    <location>
        <begin position="339"/>
        <end position="366"/>
    </location>
</feature>
<evidence type="ECO:0000256" key="4">
    <source>
        <dbReference type="SAM" id="Coils"/>
    </source>
</evidence>
<evidence type="ECO:0000259" key="8">
    <source>
        <dbReference type="PROSITE" id="PS50885"/>
    </source>
</evidence>
<dbReference type="SMART" id="SM00283">
    <property type="entry name" value="MA"/>
    <property type="match status" value="1"/>
</dbReference>
<evidence type="ECO:0000256" key="5">
    <source>
        <dbReference type="SAM" id="MobiDB-lite"/>
    </source>
</evidence>
<dbReference type="PRINTS" id="PR00260">
    <property type="entry name" value="CHEMTRNSDUCR"/>
</dbReference>
<dbReference type="GO" id="GO:0007165">
    <property type="term" value="P:signal transduction"/>
    <property type="evidence" value="ECO:0007669"/>
    <property type="project" value="UniProtKB-KW"/>
</dbReference>
<feature type="domain" description="HAMP" evidence="8">
    <location>
        <begin position="218"/>
        <end position="270"/>
    </location>
</feature>
<dbReference type="GO" id="GO:0005886">
    <property type="term" value="C:plasma membrane"/>
    <property type="evidence" value="ECO:0007669"/>
    <property type="project" value="TreeGrafter"/>
</dbReference>
<evidence type="ECO:0000259" key="7">
    <source>
        <dbReference type="PROSITE" id="PS50111"/>
    </source>
</evidence>
<dbReference type="Pfam" id="PF12729">
    <property type="entry name" value="4HB_MCP_1"/>
    <property type="match status" value="1"/>
</dbReference>
<proteinExistence type="inferred from homology"/>
<dbReference type="Pfam" id="PF00015">
    <property type="entry name" value="MCPsignal"/>
    <property type="match status" value="1"/>
</dbReference>
<dbReference type="PROSITE" id="PS50111">
    <property type="entry name" value="CHEMOTAXIS_TRANSDUC_2"/>
    <property type="match status" value="1"/>
</dbReference>
<keyword evidence="6" id="KW-0472">Membrane</keyword>
<dbReference type="PANTHER" id="PTHR43531:SF11">
    <property type="entry name" value="METHYL-ACCEPTING CHEMOTAXIS PROTEIN 3"/>
    <property type="match status" value="1"/>
</dbReference>
<dbReference type="HOGENOM" id="CLU_000445_107_16_0"/>
<keyword evidence="10" id="KW-1185">Reference proteome</keyword>
<dbReference type="InterPro" id="IPR051310">
    <property type="entry name" value="MCP_chemotaxis"/>
</dbReference>
<keyword evidence="6" id="KW-1133">Transmembrane helix</keyword>
<keyword evidence="6" id="KW-0812">Transmembrane</keyword>
<dbReference type="InterPro" id="IPR004090">
    <property type="entry name" value="Chemotax_Me-accpt_rcpt"/>
</dbReference>
<dbReference type="PANTHER" id="PTHR43531">
    <property type="entry name" value="PROTEIN ICFG"/>
    <property type="match status" value="1"/>
</dbReference>
<dbReference type="SUPFAM" id="SSF58104">
    <property type="entry name" value="Methyl-accepting chemotaxis protein (MCP) signaling domain"/>
    <property type="match status" value="1"/>
</dbReference>
<organism evidence="9">
    <name type="scientific">Candidatus Moduliflexus flocculans</name>
    <dbReference type="NCBI Taxonomy" id="1499966"/>
    <lineage>
        <taxon>Bacteria</taxon>
        <taxon>Candidatus Moduliflexota</taxon>
        <taxon>Candidatus Moduliflexia</taxon>
        <taxon>Candidatus Moduliflexales</taxon>
        <taxon>Candidatus Moduliflexaceae</taxon>
    </lineage>
</organism>
<dbReference type="AlphaFoldDB" id="A0A0S6W3A2"/>
<feature type="domain" description="Methyl-accepting transducer" evidence="7">
    <location>
        <begin position="275"/>
        <end position="490"/>
    </location>
</feature>
<keyword evidence="1" id="KW-0145">Chemotaxis</keyword>
<dbReference type="Gene3D" id="1.10.287.950">
    <property type="entry name" value="Methyl-accepting chemotaxis protein"/>
    <property type="match status" value="1"/>
</dbReference>
<name>A0A0S6W3A2_9BACT</name>
<dbReference type="Pfam" id="PF00672">
    <property type="entry name" value="HAMP"/>
    <property type="match status" value="1"/>
</dbReference>
<accession>A0A0S6W3A2</accession>
<protein>
    <submittedName>
        <fullName evidence="9">Chemotaxis sensory transducer</fullName>
    </submittedName>
</protein>